<dbReference type="Gene3D" id="3.40.630.10">
    <property type="entry name" value="Zn peptidases"/>
    <property type="match status" value="2"/>
</dbReference>
<evidence type="ECO:0000313" key="15">
    <source>
        <dbReference type="Proteomes" id="UP001314229"/>
    </source>
</evidence>
<evidence type="ECO:0000256" key="1">
    <source>
        <dbReference type="ARBA" id="ARBA00001335"/>
    </source>
</evidence>
<evidence type="ECO:0000313" key="14">
    <source>
        <dbReference type="EMBL" id="CAK6977898.1"/>
    </source>
</evidence>
<dbReference type="PRINTS" id="PR00932">
    <property type="entry name" value="AMINO1PTASE"/>
</dbReference>
<comment type="caution">
    <text evidence="14">The sequence shown here is derived from an EMBL/GenBank/DDBJ whole genome shotgun (WGS) entry which is preliminary data.</text>
</comment>
<evidence type="ECO:0000256" key="2">
    <source>
        <dbReference type="ARBA" id="ARBA00001947"/>
    </source>
</evidence>
<evidence type="ECO:0000256" key="4">
    <source>
        <dbReference type="ARBA" id="ARBA00011395"/>
    </source>
</evidence>
<keyword evidence="7 13" id="KW-0031">Aminopeptidase</keyword>
<evidence type="ECO:0000256" key="13">
    <source>
        <dbReference type="RuleBase" id="RU004386"/>
    </source>
</evidence>
<keyword evidence="8 13" id="KW-0645">Protease</keyword>
<dbReference type="GO" id="GO:0004177">
    <property type="term" value="F:aminopeptidase activity"/>
    <property type="evidence" value="ECO:0007669"/>
    <property type="project" value="UniProtKB-KW"/>
</dbReference>
<reference evidence="14 15" key="1">
    <citation type="submission" date="2024-01" db="EMBL/GenBank/DDBJ databases">
        <authorList>
            <person name="Alioto T."/>
            <person name="Alioto T."/>
            <person name="Gomez Garrido J."/>
        </authorList>
    </citation>
    <scope>NUCLEOTIDE SEQUENCE [LARGE SCALE GENOMIC DNA]</scope>
</reference>
<keyword evidence="12 13" id="KW-0482">Metalloprotease</keyword>
<dbReference type="NCBIfam" id="NF002759">
    <property type="entry name" value="PRK02813.1"/>
    <property type="match status" value="1"/>
</dbReference>
<dbReference type="PANTHER" id="PTHR28570">
    <property type="entry name" value="ASPARTYL AMINOPEPTIDASE"/>
    <property type="match status" value="1"/>
</dbReference>
<evidence type="ECO:0000256" key="6">
    <source>
        <dbReference type="ARBA" id="ARBA00015118"/>
    </source>
</evidence>
<organism evidence="14 15">
    <name type="scientific">Scomber scombrus</name>
    <name type="common">Atlantic mackerel</name>
    <name type="synonym">Scomber vernalis</name>
    <dbReference type="NCBI Taxonomy" id="13677"/>
    <lineage>
        <taxon>Eukaryota</taxon>
        <taxon>Metazoa</taxon>
        <taxon>Chordata</taxon>
        <taxon>Craniata</taxon>
        <taxon>Vertebrata</taxon>
        <taxon>Euteleostomi</taxon>
        <taxon>Actinopterygii</taxon>
        <taxon>Neopterygii</taxon>
        <taxon>Teleostei</taxon>
        <taxon>Neoteleostei</taxon>
        <taxon>Acanthomorphata</taxon>
        <taxon>Pelagiaria</taxon>
        <taxon>Scombriformes</taxon>
        <taxon>Scombridae</taxon>
        <taxon>Scomber</taxon>
    </lineage>
</organism>
<protein>
    <recommendedName>
        <fullName evidence="6">Aspartyl aminopeptidase</fullName>
        <ecNumber evidence="5">3.4.11.21</ecNumber>
    </recommendedName>
</protein>
<dbReference type="SUPFAM" id="SSF53187">
    <property type="entry name" value="Zn-dependent exopeptidases"/>
    <property type="match status" value="1"/>
</dbReference>
<proteinExistence type="inferred from homology"/>
<dbReference type="Proteomes" id="UP001314229">
    <property type="component" value="Unassembled WGS sequence"/>
</dbReference>
<dbReference type="FunFam" id="2.30.250.10:FF:000002">
    <property type="entry name" value="Aspartyl aminopeptidase"/>
    <property type="match status" value="1"/>
</dbReference>
<dbReference type="Pfam" id="PF02127">
    <property type="entry name" value="Peptidase_M18"/>
    <property type="match status" value="1"/>
</dbReference>
<dbReference type="CDD" id="cd05658">
    <property type="entry name" value="M18_DAP"/>
    <property type="match status" value="1"/>
</dbReference>
<dbReference type="GO" id="GO:0005737">
    <property type="term" value="C:cytoplasm"/>
    <property type="evidence" value="ECO:0007669"/>
    <property type="project" value="UniProtKB-ARBA"/>
</dbReference>
<name>A0AAV1Q355_SCOSC</name>
<gene>
    <name evidence="14" type="ORF">FSCOSCO3_A003138</name>
</gene>
<evidence type="ECO:0000256" key="7">
    <source>
        <dbReference type="ARBA" id="ARBA00022438"/>
    </source>
</evidence>
<keyword evidence="15" id="KW-1185">Reference proteome</keyword>
<accession>A0AAV1Q355</accession>
<evidence type="ECO:0000256" key="12">
    <source>
        <dbReference type="ARBA" id="ARBA00023049"/>
    </source>
</evidence>
<evidence type="ECO:0000256" key="9">
    <source>
        <dbReference type="ARBA" id="ARBA00022723"/>
    </source>
</evidence>
<evidence type="ECO:0000256" key="11">
    <source>
        <dbReference type="ARBA" id="ARBA00022833"/>
    </source>
</evidence>
<dbReference type="EMBL" id="CAWUFR010000441">
    <property type="protein sequence ID" value="CAK6977898.1"/>
    <property type="molecule type" value="Genomic_DNA"/>
</dbReference>
<comment type="similarity">
    <text evidence="3 13">Belongs to the peptidase M18 family.</text>
</comment>
<evidence type="ECO:0000256" key="10">
    <source>
        <dbReference type="ARBA" id="ARBA00022801"/>
    </source>
</evidence>
<evidence type="ECO:0000256" key="3">
    <source>
        <dbReference type="ARBA" id="ARBA00008290"/>
    </source>
</evidence>
<dbReference type="InterPro" id="IPR023358">
    <property type="entry name" value="Peptidase_M18_dom2"/>
</dbReference>
<dbReference type="AlphaFoldDB" id="A0AAV1Q355"/>
<evidence type="ECO:0000256" key="8">
    <source>
        <dbReference type="ARBA" id="ARBA00022670"/>
    </source>
</evidence>
<dbReference type="GO" id="GO:0008270">
    <property type="term" value="F:zinc ion binding"/>
    <property type="evidence" value="ECO:0007669"/>
    <property type="project" value="InterPro"/>
</dbReference>
<dbReference type="GO" id="GO:0008237">
    <property type="term" value="F:metallopeptidase activity"/>
    <property type="evidence" value="ECO:0007669"/>
    <property type="project" value="UniProtKB-KW"/>
</dbReference>
<dbReference type="GO" id="GO:0006508">
    <property type="term" value="P:proteolysis"/>
    <property type="evidence" value="ECO:0007669"/>
    <property type="project" value="UniProtKB-KW"/>
</dbReference>
<comment type="cofactor">
    <cofactor evidence="2">
        <name>Zn(2+)</name>
        <dbReference type="ChEBI" id="CHEBI:29105"/>
    </cofactor>
</comment>
<dbReference type="SUPFAM" id="SSF101821">
    <property type="entry name" value="Aminopeptidase/glucanase lid domain"/>
    <property type="match status" value="1"/>
</dbReference>
<evidence type="ECO:0000256" key="5">
    <source>
        <dbReference type="ARBA" id="ARBA00011965"/>
    </source>
</evidence>
<keyword evidence="10 13" id="KW-0378">Hydrolase</keyword>
<comment type="catalytic activity">
    <reaction evidence="1">
        <text>Release of an N-terminal aspartate or glutamate from a peptide, with a preference for aspartate.</text>
        <dbReference type="EC" id="3.4.11.21"/>
    </reaction>
</comment>
<dbReference type="EC" id="3.4.11.21" evidence="5"/>
<keyword evidence="11 13" id="KW-0862">Zinc</keyword>
<comment type="subunit">
    <text evidence="4">Tetrahedron-shaped homododecamer built from six homodimers.</text>
</comment>
<dbReference type="InterPro" id="IPR001948">
    <property type="entry name" value="Peptidase_M18"/>
</dbReference>
<dbReference type="PANTHER" id="PTHR28570:SF3">
    <property type="entry name" value="ASPARTYL AMINOPEPTIDASE"/>
    <property type="match status" value="1"/>
</dbReference>
<dbReference type="Gene3D" id="2.30.250.10">
    <property type="entry name" value="Aminopeptidase i, Domain 2"/>
    <property type="match status" value="1"/>
</dbReference>
<keyword evidence="9 13" id="KW-0479">Metal-binding</keyword>
<sequence length="357" mass="39323">MQSLIMKSSKEAVQTAAKEFLQFVNKGVSPYHVVEECRQRLLAAGFIELKEAEQWDIKPASKYFVTRNFSSLIAFAVGGRFLPGNGFSMIGAHTDSPCLRVKPRSKRTKQDCLQVGVECYGGGIWNTWFDRDLTIAGRVMVKKDSRLVHRLIHVPRPLLRIPHLAIHLQRDINDSFGPNKENHLVPILATMVQEELETGSAASGDALSATTTAEKHHAALVKVLCSELSVEPEALMDFELCLTDTQPAALGGVYEEFIYAPRLDNLHSCYCSLQALVQSCSGDSLSKDPNVRMITLYDNEEVGSESAQGAQSNLTELILSRLSASSSNLTAFQQAAPLSFMISADMAHAIHPNYQVQ</sequence>